<organism evidence="4 5">
    <name type="scientific">Platanthera guangdongensis</name>
    <dbReference type="NCBI Taxonomy" id="2320717"/>
    <lineage>
        <taxon>Eukaryota</taxon>
        <taxon>Viridiplantae</taxon>
        <taxon>Streptophyta</taxon>
        <taxon>Embryophyta</taxon>
        <taxon>Tracheophyta</taxon>
        <taxon>Spermatophyta</taxon>
        <taxon>Magnoliopsida</taxon>
        <taxon>Liliopsida</taxon>
        <taxon>Asparagales</taxon>
        <taxon>Orchidaceae</taxon>
        <taxon>Orchidoideae</taxon>
        <taxon>Orchideae</taxon>
        <taxon>Orchidinae</taxon>
        <taxon>Platanthera</taxon>
    </lineage>
</organism>
<dbReference type="Proteomes" id="UP001412067">
    <property type="component" value="Unassembled WGS sequence"/>
</dbReference>
<proteinExistence type="predicted"/>
<evidence type="ECO:0000256" key="2">
    <source>
        <dbReference type="ARBA" id="ARBA00023136"/>
    </source>
</evidence>
<dbReference type="EMBL" id="JBBWWR010000015">
    <property type="protein sequence ID" value="KAK8950279.1"/>
    <property type="molecule type" value="Genomic_DNA"/>
</dbReference>
<evidence type="ECO:0000313" key="4">
    <source>
        <dbReference type="EMBL" id="KAK8950279.1"/>
    </source>
</evidence>
<comment type="caution">
    <text evidence="4">The sequence shown here is derived from an EMBL/GenBank/DDBJ whole genome shotgun (WGS) entry which is preliminary data.</text>
</comment>
<evidence type="ECO:0000313" key="5">
    <source>
        <dbReference type="Proteomes" id="UP001412067"/>
    </source>
</evidence>
<accession>A0ABR2LTN5</accession>
<gene>
    <name evidence="4" type="ORF">KSP40_PGU007742</name>
</gene>
<dbReference type="PANTHER" id="PTHR31234:SF42">
    <property type="entry name" value="LATE EMBRYOGENESIS ABUNDANT (LEA) HYDROXYPROLINE-RICH GLYCOPROTEIN FAMILY"/>
    <property type="match status" value="1"/>
</dbReference>
<keyword evidence="3" id="KW-1133">Transmembrane helix</keyword>
<dbReference type="PANTHER" id="PTHR31234">
    <property type="entry name" value="LATE EMBRYOGENESIS ABUNDANT (LEA) HYDROXYPROLINE-RICH GLYCOPROTEIN FAMILY"/>
    <property type="match status" value="1"/>
</dbReference>
<keyword evidence="5" id="KW-1185">Reference proteome</keyword>
<evidence type="ECO:0008006" key="6">
    <source>
        <dbReference type="Google" id="ProtNLM"/>
    </source>
</evidence>
<name>A0ABR2LTN5_9ASPA</name>
<reference evidence="4 5" key="1">
    <citation type="journal article" date="2022" name="Nat. Plants">
        <title>Genomes of leafy and leafless Platanthera orchids illuminate the evolution of mycoheterotrophy.</title>
        <authorList>
            <person name="Li M.H."/>
            <person name="Liu K.W."/>
            <person name="Li Z."/>
            <person name="Lu H.C."/>
            <person name="Ye Q.L."/>
            <person name="Zhang D."/>
            <person name="Wang J.Y."/>
            <person name="Li Y.F."/>
            <person name="Zhong Z.M."/>
            <person name="Liu X."/>
            <person name="Yu X."/>
            <person name="Liu D.K."/>
            <person name="Tu X.D."/>
            <person name="Liu B."/>
            <person name="Hao Y."/>
            <person name="Liao X.Y."/>
            <person name="Jiang Y.T."/>
            <person name="Sun W.H."/>
            <person name="Chen J."/>
            <person name="Chen Y.Q."/>
            <person name="Ai Y."/>
            <person name="Zhai J.W."/>
            <person name="Wu S.S."/>
            <person name="Zhou Z."/>
            <person name="Hsiao Y.Y."/>
            <person name="Wu W.L."/>
            <person name="Chen Y.Y."/>
            <person name="Lin Y.F."/>
            <person name="Hsu J.L."/>
            <person name="Li C.Y."/>
            <person name="Wang Z.W."/>
            <person name="Zhao X."/>
            <person name="Zhong W.Y."/>
            <person name="Ma X.K."/>
            <person name="Ma L."/>
            <person name="Huang J."/>
            <person name="Chen G.Z."/>
            <person name="Huang M.Z."/>
            <person name="Huang L."/>
            <person name="Peng D.H."/>
            <person name="Luo Y.B."/>
            <person name="Zou S.Q."/>
            <person name="Chen S.P."/>
            <person name="Lan S."/>
            <person name="Tsai W.C."/>
            <person name="Van de Peer Y."/>
            <person name="Liu Z.J."/>
        </authorList>
    </citation>
    <scope>NUCLEOTIDE SEQUENCE [LARGE SCALE GENOMIC DNA]</scope>
    <source>
        <strain evidence="4">Lor288</strain>
    </source>
</reference>
<evidence type="ECO:0000256" key="1">
    <source>
        <dbReference type="ARBA" id="ARBA00004370"/>
    </source>
</evidence>
<comment type="subcellular location">
    <subcellularLocation>
        <location evidence="1">Membrane</location>
    </subcellularLocation>
</comment>
<evidence type="ECO:0000256" key="3">
    <source>
        <dbReference type="SAM" id="Phobius"/>
    </source>
</evidence>
<sequence>MPPSSTLMTPSPLHLHPLKSATISMKQLRSYPPEISGSTRPRTTHALLRPHHRTNPLIWFSAFLCVILIVLLIATGVLTLIVFLVIKPRIPNFDTATASLNTIYLDSPTYLNSDLTFLANFSNPNTKIDVAFQYARIELYFFNRLIAAQALRPFAQRRGEARLQVIHMISSQVYLPPEIAAELVRQVRSNRVSYSVRATFRVRASLGVGHFSYWMYGRCQMELTSPPGGVLVARSCRTKR</sequence>
<protein>
    <recommendedName>
        <fullName evidence="6">Late embryogenesis abundant protein LEA-2 subgroup domain-containing protein</fullName>
    </recommendedName>
</protein>
<keyword evidence="3" id="KW-0812">Transmembrane</keyword>
<dbReference type="InterPro" id="IPR044839">
    <property type="entry name" value="NDR1-like"/>
</dbReference>
<keyword evidence="2 3" id="KW-0472">Membrane</keyword>
<feature type="transmembrane region" description="Helical" evidence="3">
    <location>
        <begin position="57"/>
        <end position="86"/>
    </location>
</feature>